<protein>
    <recommendedName>
        <fullName evidence="5">Heat-inducible transcription repressor HrcA</fullName>
    </recommendedName>
</protein>
<evidence type="ECO:0000256" key="3">
    <source>
        <dbReference type="ARBA" id="ARBA00023016"/>
    </source>
</evidence>
<dbReference type="Pfam" id="PF01628">
    <property type="entry name" value="HrcA"/>
    <property type="match status" value="1"/>
</dbReference>
<sequence length="247" mass="28473">MVKNVDYESRRRAVLSAAINKHIHNAEPVASEDIAENFDLSPATIRNIFSELEEEGYLTHPYTSGGKIPTEKGYRYYVDFLVSQIGILDEEKNNIKREYKGQMRGLEDALEETSGIISQATRYAGIVSFLEWQDKLFYKGLSRILEQKEFNDPEKVRLLVRALEEKEHLLEIINRDFIIDKVKVYIGHELEYLEMENCSLVVSGYHKKNKPQGRIAVLGPVRMEYSHAIPVLAYISDVLSDFLENIE</sequence>
<keyword evidence="4 5" id="KW-0804">Transcription</keyword>
<dbReference type="InterPro" id="IPR002571">
    <property type="entry name" value="HrcA"/>
</dbReference>
<accession>A0A2G9YKU4</accession>
<dbReference type="InterPro" id="IPR021153">
    <property type="entry name" value="HrcA_C"/>
</dbReference>
<dbReference type="PANTHER" id="PTHR34824">
    <property type="entry name" value="HEAT-INDUCIBLE TRANSCRIPTION REPRESSOR HRCA"/>
    <property type="match status" value="1"/>
</dbReference>
<dbReference type="EMBL" id="PCRK01000009">
    <property type="protein sequence ID" value="PIP19860.1"/>
    <property type="molecule type" value="Genomic_DNA"/>
</dbReference>
<dbReference type="PANTHER" id="PTHR34824:SF1">
    <property type="entry name" value="HEAT-INDUCIBLE TRANSCRIPTION REPRESSOR HRCA"/>
    <property type="match status" value="1"/>
</dbReference>
<dbReference type="GO" id="GO:0045892">
    <property type="term" value="P:negative regulation of DNA-templated transcription"/>
    <property type="evidence" value="ECO:0007669"/>
    <property type="project" value="UniProtKB-UniRule"/>
</dbReference>
<dbReference type="Gene3D" id="1.10.10.10">
    <property type="entry name" value="Winged helix-like DNA-binding domain superfamily/Winged helix DNA-binding domain"/>
    <property type="match status" value="1"/>
</dbReference>
<evidence type="ECO:0000259" key="7">
    <source>
        <dbReference type="Pfam" id="PF03444"/>
    </source>
</evidence>
<dbReference type="Proteomes" id="UP000231292">
    <property type="component" value="Unassembled WGS sequence"/>
</dbReference>
<keyword evidence="1 5" id="KW-0678">Repressor</keyword>
<dbReference type="SUPFAM" id="SSF55781">
    <property type="entry name" value="GAF domain-like"/>
    <property type="match status" value="1"/>
</dbReference>
<evidence type="ECO:0000259" key="6">
    <source>
        <dbReference type="Pfam" id="PF01628"/>
    </source>
</evidence>
<evidence type="ECO:0000256" key="2">
    <source>
        <dbReference type="ARBA" id="ARBA00023015"/>
    </source>
</evidence>
<comment type="caution">
    <text evidence="8">The sequence shown here is derived from an EMBL/GenBank/DDBJ whole genome shotgun (WGS) entry which is preliminary data.</text>
</comment>
<evidence type="ECO:0000256" key="4">
    <source>
        <dbReference type="ARBA" id="ARBA00023163"/>
    </source>
</evidence>
<keyword evidence="3 5" id="KW-0346">Stress response</keyword>
<evidence type="ECO:0000313" key="9">
    <source>
        <dbReference type="Proteomes" id="UP000231292"/>
    </source>
</evidence>
<dbReference type="InterPro" id="IPR036390">
    <property type="entry name" value="WH_DNA-bd_sf"/>
</dbReference>
<dbReference type="InterPro" id="IPR005104">
    <property type="entry name" value="WHTH_HrcA_DNA-bd"/>
</dbReference>
<evidence type="ECO:0000313" key="8">
    <source>
        <dbReference type="EMBL" id="PIP19860.1"/>
    </source>
</evidence>
<dbReference type="GO" id="GO:0003677">
    <property type="term" value="F:DNA binding"/>
    <property type="evidence" value="ECO:0007669"/>
    <property type="project" value="InterPro"/>
</dbReference>
<comment type="similarity">
    <text evidence="5">Belongs to the HrcA family.</text>
</comment>
<dbReference type="SUPFAM" id="SSF46785">
    <property type="entry name" value="Winged helix' DNA-binding domain"/>
    <property type="match status" value="1"/>
</dbReference>
<dbReference type="HAMAP" id="MF_00081">
    <property type="entry name" value="HrcA"/>
    <property type="match status" value="1"/>
</dbReference>
<feature type="domain" description="Winged helix-turn-helix transcription repressor HrcA DNA-binding" evidence="7">
    <location>
        <begin position="11"/>
        <end position="75"/>
    </location>
</feature>
<organism evidence="8 9">
    <name type="scientific">Candidatus Sherwoodlollariibacterium unditelluris</name>
    <dbReference type="NCBI Taxonomy" id="1974757"/>
    <lineage>
        <taxon>Bacteria</taxon>
        <taxon>Pseudomonadati</taxon>
        <taxon>Candidatus Omnitrophota</taxon>
        <taxon>Candidatus Sherwoodlollariibacterium</taxon>
    </lineage>
</organism>
<dbReference type="Pfam" id="PF03444">
    <property type="entry name" value="WHD_HrcA"/>
    <property type="match status" value="1"/>
</dbReference>
<gene>
    <name evidence="5" type="primary">hrcA</name>
    <name evidence="8" type="ORF">COX41_00550</name>
</gene>
<feature type="domain" description="Heat-inducible transcription repressor HrcA C-terminal" evidence="6">
    <location>
        <begin position="133"/>
        <end position="229"/>
    </location>
</feature>
<proteinExistence type="inferred from homology"/>
<keyword evidence="2 5" id="KW-0805">Transcription regulation</keyword>
<evidence type="ECO:0000256" key="5">
    <source>
        <dbReference type="HAMAP-Rule" id="MF_00081"/>
    </source>
</evidence>
<dbReference type="InterPro" id="IPR029016">
    <property type="entry name" value="GAF-like_dom_sf"/>
</dbReference>
<evidence type="ECO:0000256" key="1">
    <source>
        <dbReference type="ARBA" id="ARBA00022491"/>
    </source>
</evidence>
<dbReference type="InterPro" id="IPR036388">
    <property type="entry name" value="WH-like_DNA-bd_sf"/>
</dbReference>
<name>A0A2G9YKU4_9BACT</name>
<dbReference type="AlphaFoldDB" id="A0A2G9YKU4"/>
<dbReference type="Gene3D" id="3.30.450.40">
    <property type="match status" value="1"/>
</dbReference>
<comment type="function">
    <text evidence="5">Negative regulator of class I heat shock genes (grpE-dnaK-dnaJ and groELS operons). Prevents heat-shock induction of these operons.</text>
</comment>
<reference evidence="8 9" key="1">
    <citation type="submission" date="2017-09" db="EMBL/GenBank/DDBJ databases">
        <title>Depth-based differentiation of microbial function through sediment-hosted aquifers and enrichment of novel symbionts in the deep terrestrial subsurface.</title>
        <authorList>
            <person name="Probst A.J."/>
            <person name="Ladd B."/>
            <person name="Jarett J.K."/>
            <person name="Geller-Mcgrath D.E."/>
            <person name="Sieber C.M."/>
            <person name="Emerson J.B."/>
            <person name="Anantharaman K."/>
            <person name="Thomas B.C."/>
            <person name="Malmstrom R."/>
            <person name="Stieglmeier M."/>
            <person name="Klingl A."/>
            <person name="Woyke T."/>
            <person name="Ryan C.M."/>
            <person name="Banfield J.F."/>
        </authorList>
    </citation>
    <scope>NUCLEOTIDE SEQUENCE [LARGE SCALE GENOMIC DNA]</scope>
    <source>
        <strain evidence="8">CG23_combo_of_CG06-09_8_20_14_all_41_10</strain>
    </source>
</reference>